<evidence type="ECO:0000313" key="9">
    <source>
        <dbReference type="EMBL" id="MBO7745759.1"/>
    </source>
</evidence>
<evidence type="ECO:0000256" key="5">
    <source>
        <dbReference type="ARBA" id="ARBA00022989"/>
    </source>
</evidence>
<evidence type="ECO:0000259" key="8">
    <source>
        <dbReference type="Pfam" id="PF04239"/>
    </source>
</evidence>
<protein>
    <submittedName>
        <fullName evidence="9">DUF421 domain-containing protein</fullName>
    </submittedName>
</protein>
<dbReference type="Proteomes" id="UP000670947">
    <property type="component" value="Unassembled WGS sequence"/>
</dbReference>
<dbReference type="PANTHER" id="PTHR34582:SF2">
    <property type="entry name" value="UPF0702 TRANSMEMBRANE PROTEIN YDFR"/>
    <property type="match status" value="1"/>
</dbReference>
<feature type="transmembrane region" description="Helical" evidence="7">
    <location>
        <begin position="6"/>
        <end position="22"/>
    </location>
</feature>
<dbReference type="Gene3D" id="3.30.240.20">
    <property type="entry name" value="bsu07140 like domains"/>
    <property type="match status" value="1"/>
</dbReference>
<evidence type="ECO:0000256" key="2">
    <source>
        <dbReference type="ARBA" id="ARBA00006448"/>
    </source>
</evidence>
<dbReference type="Pfam" id="PF04239">
    <property type="entry name" value="DUF421"/>
    <property type="match status" value="1"/>
</dbReference>
<dbReference type="InterPro" id="IPR007353">
    <property type="entry name" value="DUF421"/>
</dbReference>
<name>A0ABS3WBR2_9BACL</name>
<keyword evidence="4 7" id="KW-0812">Transmembrane</keyword>
<feature type="transmembrane region" description="Helical" evidence="7">
    <location>
        <begin position="29"/>
        <end position="48"/>
    </location>
</feature>
<organism evidence="9 10">
    <name type="scientific">Paenibacillus artemisiicola</name>
    <dbReference type="NCBI Taxonomy" id="1172618"/>
    <lineage>
        <taxon>Bacteria</taxon>
        <taxon>Bacillati</taxon>
        <taxon>Bacillota</taxon>
        <taxon>Bacilli</taxon>
        <taxon>Bacillales</taxon>
        <taxon>Paenibacillaceae</taxon>
        <taxon>Paenibacillus</taxon>
    </lineage>
</organism>
<reference evidence="9 10" key="1">
    <citation type="submission" date="2021-03" db="EMBL/GenBank/DDBJ databases">
        <title>Paenibacillus artemisicola MWE-103 whole genome sequence.</title>
        <authorList>
            <person name="Ham Y.J."/>
        </authorList>
    </citation>
    <scope>NUCLEOTIDE SEQUENCE [LARGE SCALE GENOMIC DNA]</scope>
    <source>
        <strain evidence="9 10">MWE-103</strain>
    </source>
</reference>
<keyword evidence="3" id="KW-1003">Cell membrane</keyword>
<keyword evidence="5 7" id="KW-1133">Transmembrane helix</keyword>
<dbReference type="EMBL" id="JAGGDJ010000012">
    <property type="protein sequence ID" value="MBO7745759.1"/>
    <property type="molecule type" value="Genomic_DNA"/>
</dbReference>
<feature type="transmembrane region" description="Helical" evidence="7">
    <location>
        <begin position="54"/>
        <end position="73"/>
    </location>
</feature>
<proteinExistence type="inferred from homology"/>
<dbReference type="RefSeq" id="WP_208848590.1">
    <property type="nucleotide sequence ID" value="NZ_JAGGDJ010000012.1"/>
</dbReference>
<dbReference type="InterPro" id="IPR023090">
    <property type="entry name" value="UPF0702_alpha/beta_dom_sf"/>
</dbReference>
<evidence type="ECO:0000313" key="10">
    <source>
        <dbReference type="Proteomes" id="UP000670947"/>
    </source>
</evidence>
<dbReference type="PANTHER" id="PTHR34582">
    <property type="entry name" value="UPF0702 TRANSMEMBRANE PROTEIN YCAP"/>
    <property type="match status" value="1"/>
</dbReference>
<evidence type="ECO:0000256" key="3">
    <source>
        <dbReference type="ARBA" id="ARBA00022475"/>
    </source>
</evidence>
<accession>A0ABS3WBR2</accession>
<keyword evidence="10" id="KW-1185">Reference proteome</keyword>
<comment type="caution">
    <text evidence="9">The sequence shown here is derived from an EMBL/GenBank/DDBJ whole genome shotgun (WGS) entry which is preliminary data.</text>
</comment>
<evidence type="ECO:0000256" key="7">
    <source>
        <dbReference type="SAM" id="Phobius"/>
    </source>
</evidence>
<evidence type="ECO:0000256" key="4">
    <source>
        <dbReference type="ARBA" id="ARBA00022692"/>
    </source>
</evidence>
<sequence length="188" mass="20669">MDWIWKSFVLVLVGIVLLRIAGRKSISQMTVATTVIMISIGTTIVQPIADQHMYKAIGSAAVFIAALIIVEVLEYKFNWIEGLLTGRAVLVIQDGQVQPDKLRSIRMTVDQLEALLRQQGITRFEDVKSATIGPNGQVGYELTPQARPVTLGDLERLLGVRLPQNPASSIFDEVRNGGHSTAIDPKLH</sequence>
<gene>
    <name evidence="9" type="ORF">I8J29_16230</name>
</gene>
<keyword evidence="6 7" id="KW-0472">Membrane</keyword>
<comment type="similarity">
    <text evidence="2">Belongs to the UPF0702 family.</text>
</comment>
<feature type="domain" description="YetF C-terminal" evidence="8">
    <location>
        <begin position="76"/>
        <end position="145"/>
    </location>
</feature>
<evidence type="ECO:0000256" key="1">
    <source>
        <dbReference type="ARBA" id="ARBA00004651"/>
    </source>
</evidence>
<evidence type="ECO:0000256" key="6">
    <source>
        <dbReference type="ARBA" id="ARBA00023136"/>
    </source>
</evidence>
<comment type="subcellular location">
    <subcellularLocation>
        <location evidence="1">Cell membrane</location>
        <topology evidence="1">Multi-pass membrane protein</topology>
    </subcellularLocation>
</comment>